<evidence type="ECO:0000259" key="3">
    <source>
        <dbReference type="PROSITE" id="PS51819"/>
    </source>
</evidence>
<name>A0A849T2N4_UNCEI</name>
<evidence type="ECO:0000256" key="1">
    <source>
        <dbReference type="ARBA" id="ARBA00022723"/>
    </source>
</evidence>
<dbReference type="AlphaFoldDB" id="A0A849T2N4"/>
<feature type="domain" description="VOC" evidence="3">
    <location>
        <begin position="193"/>
        <end position="337"/>
    </location>
</feature>
<dbReference type="PANTHER" id="PTHR43048">
    <property type="entry name" value="METHYLMALONYL-COA EPIMERASE"/>
    <property type="match status" value="1"/>
</dbReference>
<reference evidence="4 5" key="1">
    <citation type="submission" date="2020-04" db="EMBL/GenBank/DDBJ databases">
        <title>Metagenomic profiling of ammonia- and methane-oxidizing microorganisms in a Dutch drinking water treatment plant.</title>
        <authorList>
            <person name="Poghosyan L."/>
            <person name="Leucker S."/>
        </authorList>
    </citation>
    <scope>NUCLEOTIDE SEQUENCE [LARGE SCALE GENOMIC DNA]</scope>
    <source>
        <strain evidence="4">S-RSF-IL-03</strain>
    </source>
</reference>
<feature type="signal peptide" evidence="2">
    <location>
        <begin position="1"/>
        <end position="23"/>
    </location>
</feature>
<dbReference type="Pfam" id="PF00903">
    <property type="entry name" value="Glyoxalase"/>
    <property type="match status" value="2"/>
</dbReference>
<dbReference type="EMBL" id="JABFRW010000201">
    <property type="protein sequence ID" value="NOT35549.1"/>
    <property type="molecule type" value="Genomic_DNA"/>
</dbReference>
<dbReference type="GO" id="GO:0046491">
    <property type="term" value="P:L-methylmalonyl-CoA metabolic process"/>
    <property type="evidence" value="ECO:0007669"/>
    <property type="project" value="TreeGrafter"/>
</dbReference>
<protein>
    <submittedName>
        <fullName evidence="4">Glyoxalase</fullName>
    </submittedName>
</protein>
<evidence type="ECO:0000313" key="4">
    <source>
        <dbReference type="EMBL" id="NOT35549.1"/>
    </source>
</evidence>
<organism evidence="4 5">
    <name type="scientific">Eiseniibacteriota bacterium</name>
    <dbReference type="NCBI Taxonomy" id="2212470"/>
    <lineage>
        <taxon>Bacteria</taxon>
        <taxon>Candidatus Eiseniibacteriota</taxon>
    </lineage>
</organism>
<dbReference type="PROSITE" id="PS51819">
    <property type="entry name" value="VOC"/>
    <property type="match status" value="2"/>
</dbReference>
<keyword evidence="2" id="KW-0732">Signal</keyword>
<dbReference type="InterPro" id="IPR004360">
    <property type="entry name" value="Glyas_Fos-R_dOase_dom"/>
</dbReference>
<gene>
    <name evidence="4" type="ORF">HOP12_15500</name>
</gene>
<dbReference type="InterPro" id="IPR029068">
    <property type="entry name" value="Glyas_Bleomycin-R_OHBP_Dase"/>
</dbReference>
<sequence>MRLLRSTLASALFALLFAFAARAAEVPLVQGVGPIEITVSDLDRSVKFFTEVLTFRKVAETETMGEGYEHLQGVFGAHVRQATLALGDEQIQLTEYLAPRGLGRPETQRSNDRWFQHVAIIVSDMDAAYRRLREFKVEHASTAPQTLPAWNPNAGGISAFYFRDPDGHALEILHFPAGKGAQRWHRKDRMFLGIDHTAIVVHDTDLSLAFYRDLLGMKVAGGAENWGVEQERLNNVYGAHLRITSLTAGAGPSIELLEYLAPGDGRPYPADEHANDLIHWQTTLKTRDLDAAAKALRAARSPMVSGSAVQLPDRSLGFSKALIVRDPDGHAMEVVQE</sequence>
<dbReference type="Proteomes" id="UP000580839">
    <property type="component" value="Unassembled WGS sequence"/>
</dbReference>
<dbReference type="InterPro" id="IPR051785">
    <property type="entry name" value="MMCE/EMCE_epimerase"/>
</dbReference>
<dbReference type="InterPro" id="IPR018146">
    <property type="entry name" value="Glyoxalase_1_CS"/>
</dbReference>
<dbReference type="Gene3D" id="3.10.180.10">
    <property type="entry name" value="2,3-Dihydroxybiphenyl 1,2-Dioxygenase, domain 1"/>
    <property type="match status" value="2"/>
</dbReference>
<dbReference type="InterPro" id="IPR037523">
    <property type="entry name" value="VOC_core"/>
</dbReference>
<dbReference type="PROSITE" id="PS00934">
    <property type="entry name" value="GLYOXALASE_I_1"/>
    <property type="match status" value="1"/>
</dbReference>
<dbReference type="GO" id="GO:0004462">
    <property type="term" value="F:lactoylglutathione lyase activity"/>
    <property type="evidence" value="ECO:0007669"/>
    <property type="project" value="InterPro"/>
</dbReference>
<dbReference type="PANTHER" id="PTHR43048:SF3">
    <property type="entry name" value="METHYLMALONYL-COA EPIMERASE, MITOCHONDRIAL"/>
    <property type="match status" value="1"/>
</dbReference>
<proteinExistence type="predicted"/>
<dbReference type="GO" id="GO:0004493">
    <property type="term" value="F:methylmalonyl-CoA epimerase activity"/>
    <property type="evidence" value="ECO:0007669"/>
    <property type="project" value="TreeGrafter"/>
</dbReference>
<accession>A0A849T2N4</accession>
<keyword evidence="1" id="KW-0479">Metal-binding</keyword>
<feature type="domain" description="VOC" evidence="3">
    <location>
        <begin position="31"/>
        <end position="175"/>
    </location>
</feature>
<comment type="caution">
    <text evidence="4">The sequence shown here is derived from an EMBL/GenBank/DDBJ whole genome shotgun (WGS) entry which is preliminary data.</text>
</comment>
<evidence type="ECO:0000256" key="2">
    <source>
        <dbReference type="SAM" id="SignalP"/>
    </source>
</evidence>
<dbReference type="GO" id="GO:0046872">
    <property type="term" value="F:metal ion binding"/>
    <property type="evidence" value="ECO:0007669"/>
    <property type="project" value="UniProtKB-KW"/>
</dbReference>
<dbReference type="SUPFAM" id="SSF54593">
    <property type="entry name" value="Glyoxalase/Bleomycin resistance protein/Dihydroxybiphenyl dioxygenase"/>
    <property type="match status" value="2"/>
</dbReference>
<evidence type="ECO:0000313" key="5">
    <source>
        <dbReference type="Proteomes" id="UP000580839"/>
    </source>
</evidence>
<dbReference type="CDD" id="cd06587">
    <property type="entry name" value="VOC"/>
    <property type="match status" value="1"/>
</dbReference>
<feature type="chain" id="PRO_5032929422" evidence="2">
    <location>
        <begin position="24"/>
        <end position="337"/>
    </location>
</feature>